<accession>A0A1G2AP08</accession>
<dbReference type="EMBL" id="MHKB01000013">
    <property type="protein sequence ID" value="OGY78612.1"/>
    <property type="molecule type" value="Genomic_DNA"/>
</dbReference>
<name>A0A1G2AP08_9BACT</name>
<dbReference type="Proteomes" id="UP000177165">
    <property type="component" value="Unassembled WGS sequence"/>
</dbReference>
<evidence type="ECO:0000256" key="1">
    <source>
        <dbReference type="ARBA" id="ARBA00022490"/>
    </source>
</evidence>
<dbReference type="STRING" id="1798540.A3B74_04490"/>
<comment type="caution">
    <text evidence="4">The sequence shown here is derived from an EMBL/GenBank/DDBJ whole genome shotgun (WGS) entry which is preliminary data.</text>
</comment>
<dbReference type="InterPro" id="IPR000037">
    <property type="entry name" value="SsrA-bd_prot"/>
</dbReference>
<dbReference type="Pfam" id="PF01668">
    <property type="entry name" value="SmpB"/>
    <property type="match status" value="1"/>
</dbReference>
<comment type="subcellular location">
    <subcellularLocation>
        <location evidence="3">Cytoplasm</location>
    </subcellularLocation>
    <text evidence="3">The tmRNA-SmpB complex associates with stalled 70S ribosomes.</text>
</comment>
<dbReference type="PANTHER" id="PTHR30308:SF2">
    <property type="entry name" value="SSRA-BINDING PROTEIN"/>
    <property type="match status" value="1"/>
</dbReference>
<dbReference type="NCBIfam" id="NF003843">
    <property type="entry name" value="PRK05422.1"/>
    <property type="match status" value="1"/>
</dbReference>
<dbReference type="CDD" id="cd09294">
    <property type="entry name" value="SmpB"/>
    <property type="match status" value="1"/>
</dbReference>
<dbReference type="GO" id="GO:0005829">
    <property type="term" value="C:cytosol"/>
    <property type="evidence" value="ECO:0007669"/>
    <property type="project" value="TreeGrafter"/>
</dbReference>
<dbReference type="SUPFAM" id="SSF74982">
    <property type="entry name" value="Small protein B (SmpB)"/>
    <property type="match status" value="1"/>
</dbReference>
<evidence type="ECO:0000256" key="3">
    <source>
        <dbReference type="HAMAP-Rule" id="MF_00023"/>
    </source>
</evidence>
<sequence length="155" mass="17839">MPTLAKNSYALHRYTIVETFEAGISLLGPEVKAAKLGQVQLKSSYVSFRDDEVWLINAHIGVYKPAGHKFASRYTPTRPRKLLLKTREMNHLRGRMTEGNLTIIPLKMYTKGAFVKLEIALARSKKQYDKREILKKRTMQREIQQALKNRIAGRP</sequence>
<evidence type="ECO:0000313" key="5">
    <source>
        <dbReference type="Proteomes" id="UP000177165"/>
    </source>
</evidence>
<keyword evidence="1 3" id="KW-0963">Cytoplasm</keyword>
<proteinExistence type="inferred from homology"/>
<dbReference type="GO" id="GO:0070930">
    <property type="term" value="P:trans-translation-dependent protein tagging"/>
    <property type="evidence" value="ECO:0007669"/>
    <property type="project" value="TreeGrafter"/>
</dbReference>
<dbReference type="PANTHER" id="PTHR30308">
    <property type="entry name" value="TMRNA-BINDING COMPONENT OF TRANS-TRANSLATION TAGGING COMPLEX"/>
    <property type="match status" value="1"/>
</dbReference>
<comment type="similarity">
    <text evidence="3">Belongs to the SmpB family.</text>
</comment>
<dbReference type="InterPro" id="IPR023620">
    <property type="entry name" value="SmpB"/>
</dbReference>
<comment type="function">
    <text evidence="3">Required for rescue of stalled ribosomes mediated by trans-translation. Binds to transfer-messenger RNA (tmRNA), required for stable association of tmRNA with ribosomes. tmRNA and SmpB together mimic tRNA shape, replacing the anticodon stem-loop with SmpB. tmRNA is encoded by the ssrA gene; the 2 termini fold to resemble tRNA(Ala) and it encodes a 'tag peptide', a short internal open reading frame. During trans-translation Ala-aminoacylated tmRNA acts like a tRNA, entering the A-site of stalled ribosomes, displacing the stalled mRNA. The ribosome then switches to translate the ORF on the tmRNA; the nascent peptide is terminated with the 'tag peptide' encoded by the tmRNA and targeted for degradation. The ribosome is freed to recommence translation, which seems to be the essential function of trans-translation.</text>
</comment>
<reference evidence="4 5" key="1">
    <citation type="journal article" date="2016" name="Nat. Commun.">
        <title>Thousands of microbial genomes shed light on interconnected biogeochemical processes in an aquifer system.</title>
        <authorList>
            <person name="Anantharaman K."/>
            <person name="Brown C.T."/>
            <person name="Hug L.A."/>
            <person name="Sharon I."/>
            <person name="Castelle C.J."/>
            <person name="Probst A.J."/>
            <person name="Thomas B.C."/>
            <person name="Singh A."/>
            <person name="Wilkins M.J."/>
            <person name="Karaoz U."/>
            <person name="Brodie E.L."/>
            <person name="Williams K.H."/>
            <person name="Hubbard S.S."/>
            <person name="Banfield J.F."/>
        </authorList>
    </citation>
    <scope>NUCLEOTIDE SEQUENCE [LARGE SCALE GENOMIC DNA]</scope>
</reference>
<dbReference type="GO" id="GO:0070929">
    <property type="term" value="P:trans-translation"/>
    <property type="evidence" value="ECO:0007669"/>
    <property type="project" value="UniProtKB-UniRule"/>
</dbReference>
<keyword evidence="2 3" id="KW-0694">RNA-binding</keyword>
<dbReference type="InterPro" id="IPR020081">
    <property type="entry name" value="SsrA-bd_prot_CS"/>
</dbReference>
<evidence type="ECO:0000256" key="2">
    <source>
        <dbReference type="ARBA" id="ARBA00022884"/>
    </source>
</evidence>
<gene>
    <name evidence="3" type="primary">smpB</name>
    <name evidence="4" type="ORF">A3B74_04490</name>
</gene>
<dbReference type="HAMAP" id="MF_00023">
    <property type="entry name" value="SmpB"/>
    <property type="match status" value="1"/>
</dbReference>
<dbReference type="AlphaFoldDB" id="A0A1G2AP08"/>
<protein>
    <recommendedName>
        <fullName evidence="3">SsrA-binding protein</fullName>
    </recommendedName>
    <alternativeName>
        <fullName evidence="3">Small protein B</fullName>
    </alternativeName>
</protein>
<dbReference type="NCBIfam" id="TIGR00086">
    <property type="entry name" value="smpB"/>
    <property type="match status" value="1"/>
</dbReference>
<organism evidence="4 5">
    <name type="scientific">Candidatus Kerfeldbacteria bacterium RIFCSPHIGHO2_02_FULL_42_14</name>
    <dbReference type="NCBI Taxonomy" id="1798540"/>
    <lineage>
        <taxon>Bacteria</taxon>
        <taxon>Candidatus Kerfeldiibacteriota</taxon>
    </lineage>
</organism>
<dbReference type="Gene3D" id="2.40.280.10">
    <property type="match status" value="1"/>
</dbReference>
<evidence type="ECO:0000313" key="4">
    <source>
        <dbReference type="EMBL" id="OGY78612.1"/>
    </source>
</evidence>
<dbReference type="PROSITE" id="PS01317">
    <property type="entry name" value="SSRP"/>
    <property type="match status" value="1"/>
</dbReference>
<dbReference type="GO" id="GO:0003723">
    <property type="term" value="F:RNA binding"/>
    <property type="evidence" value="ECO:0007669"/>
    <property type="project" value="UniProtKB-UniRule"/>
</dbReference>